<feature type="transmembrane region" description="Helical" evidence="6">
    <location>
        <begin position="91"/>
        <end position="112"/>
    </location>
</feature>
<dbReference type="AlphaFoldDB" id="A0A1F4VBZ8"/>
<keyword evidence="5 6" id="KW-0472">Membrane</keyword>
<feature type="domain" description="ComEC/Rec2-related protein" evidence="7">
    <location>
        <begin position="62"/>
        <end position="335"/>
    </location>
</feature>
<dbReference type="InterPro" id="IPR052159">
    <property type="entry name" value="Competence_DNA_uptake"/>
</dbReference>
<keyword evidence="2" id="KW-1003">Cell membrane</keyword>
<evidence type="ECO:0000256" key="3">
    <source>
        <dbReference type="ARBA" id="ARBA00022692"/>
    </source>
</evidence>
<gene>
    <name evidence="8" type="ORF">A3A78_05160</name>
</gene>
<dbReference type="EMBL" id="MEVI01000005">
    <property type="protein sequence ID" value="OGC54772.1"/>
    <property type="molecule type" value="Genomic_DNA"/>
</dbReference>
<evidence type="ECO:0000256" key="5">
    <source>
        <dbReference type="ARBA" id="ARBA00023136"/>
    </source>
</evidence>
<evidence type="ECO:0000313" key="8">
    <source>
        <dbReference type="EMBL" id="OGC54772.1"/>
    </source>
</evidence>
<evidence type="ECO:0000256" key="1">
    <source>
        <dbReference type="ARBA" id="ARBA00004651"/>
    </source>
</evidence>
<reference evidence="8 9" key="1">
    <citation type="journal article" date="2016" name="Nat. Commun.">
        <title>Thousands of microbial genomes shed light on interconnected biogeochemical processes in an aquifer system.</title>
        <authorList>
            <person name="Anantharaman K."/>
            <person name="Brown C.T."/>
            <person name="Hug L.A."/>
            <person name="Sharon I."/>
            <person name="Castelle C.J."/>
            <person name="Probst A.J."/>
            <person name="Thomas B.C."/>
            <person name="Singh A."/>
            <person name="Wilkins M.J."/>
            <person name="Karaoz U."/>
            <person name="Brodie E.L."/>
            <person name="Williams K.H."/>
            <person name="Hubbard S.S."/>
            <person name="Banfield J.F."/>
        </authorList>
    </citation>
    <scope>NUCLEOTIDE SEQUENCE [LARGE SCALE GENOMIC DNA]</scope>
</reference>
<feature type="transmembrane region" description="Helical" evidence="6">
    <location>
        <begin position="287"/>
        <end position="305"/>
    </location>
</feature>
<evidence type="ECO:0000259" key="7">
    <source>
        <dbReference type="Pfam" id="PF03772"/>
    </source>
</evidence>
<evidence type="ECO:0000256" key="2">
    <source>
        <dbReference type="ARBA" id="ARBA00022475"/>
    </source>
</evidence>
<comment type="subcellular location">
    <subcellularLocation>
        <location evidence="1">Cell membrane</location>
        <topology evidence="1">Multi-pass membrane protein</topology>
    </subcellularLocation>
</comment>
<evidence type="ECO:0000313" key="9">
    <source>
        <dbReference type="Proteomes" id="UP000176504"/>
    </source>
</evidence>
<dbReference type="Proteomes" id="UP000176504">
    <property type="component" value="Unassembled WGS sequence"/>
</dbReference>
<sequence>MTNVIRHQKVLILLALLVILFLTIVKPKCLVCLSANNRFRTRLVELTETLLPKPHSSLLSGIIFGIKESLPKSFEENLKRTGTIHVVVASGYNISVVSFLFTTFVSGLLVHYSRFKKFLIVQFLVLFYVALSGFQAPILRAYIMSIFVSFGELYGRKKSTIWILIVTALLMIFYKPSWALNLSFQFSFLSTLGLILYANRIEKGFLHLLNKLDAPFMDPTRLILKDFFQTMSATLFVWPLISFYFGRVSLLSPFVNVLVLWTVPAIMVLGGVIVAAAVFFPVISKILIWPVYLLLEYFVSVVNYFGSLRFSDVGFRVNLIFIGFYYALLLFSLTFFKEN</sequence>
<keyword evidence="3 6" id="KW-0812">Transmembrane</keyword>
<evidence type="ECO:0000256" key="4">
    <source>
        <dbReference type="ARBA" id="ARBA00022989"/>
    </source>
</evidence>
<dbReference type="GO" id="GO:0005886">
    <property type="term" value="C:plasma membrane"/>
    <property type="evidence" value="ECO:0007669"/>
    <property type="project" value="UniProtKB-SubCell"/>
</dbReference>
<organism evidence="8 9">
    <name type="scientific">candidate division WWE3 bacterium RIFCSPLOWO2_01_FULL_41_18</name>
    <dbReference type="NCBI Taxonomy" id="1802625"/>
    <lineage>
        <taxon>Bacteria</taxon>
        <taxon>Katanobacteria</taxon>
    </lineage>
</organism>
<name>A0A1F4VBZ8_UNCKA</name>
<dbReference type="PANTHER" id="PTHR30619:SF1">
    <property type="entry name" value="RECOMBINATION PROTEIN 2"/>
    <property type="match status" value="1"/>
</dbReference>
<dbReference type="Pfam" id="PF03772">
    <property type="entry name" value="Competence"/>
    <property type="match status" value="1"/>
</dbReference>
<dbReference type="NCBIfam" id="TIGR00360">
    <property type="entry name" value="ComEC_N-term"/>
    <property type="match status" value="1"/>
</dbReference>
<feature type="transmembrane region" description="Helical" evidence="6">
    <location>
        <begin position="317"/>
        <end position="336"/>
    </location>
</feature>
<feature type="transmembrane region" description="Helical" evidence="6">
    <location>
        <begin position="258"/>
        <end position="280"/>
    </location>
</feature>
<dbReference type="PANTHER" id="PTHR30619">
    <property type="entry name" value="DNA INTERNALIZATION/COMPETENCE PROTEIN COMEC/REC2"/>
    <property type="match status" value="1"/>
</dbReference>
<feature type="transmembrane region" description="Helical" evidence="6">
    <location>
        <begin position="160"/>
        <end position="176"/>
    </location>
</feature>
<evidence type="ECO:0000256" key="6">
    <source>
        <dbReference type="SAM" id="Phobius"/>
    </source>
</evidence>
<accession>A0A1F4VBZ8</accession>
<proteinExistence type="predicted"/>
<protein>
    <recommendedName>
        <fullName evidence="7">ComEC/Rec2-related protein domain-containing protein</fullName>
    </recommendedName>
</protein>
<dbReference type="InterPro" id="IPR004477">
    <property type="entry name" value="ComEC_N"/>
</dbReference>
<keyword evidence="4 6" id="KW-1133">Transmembrane helix</keyword>
<feature type="transmembrane region" description="Helical" evidence="6">
    <location>
        <begin position="118"/>
        <end position="139"/>
    </location>
</feature>
<comment type="caution">
    <text evidence="8">The sequence shown here is derived from an EMBL/GenBank/DDBJ whole genome shotgun (WGS) entry which is preliminary data.</text>
</comment>
<feature type="transmembrane region" description="Helical" evidence="6">
    <location>
        <begin position="222"/>
        <end position="246"/>
    </location>
</feature>